<accession>A0A2J8A4H3</accession>
<dbReference type="SUPFAM" id="SSF51905">
    <property type="entry name" value="FAD/NAD(P)-binding domain"/>
    <property type="match status" value="1"/>
</dbReference>
<proteinExistence type="predicted"/>
<keyword evidence="4" id="KW-1185">Reference proteome</keyword>
<dbReference type="PROSITE" id="PS50948">
    <property type="entry name" value="PAN"/>
    <property type="match status" value="1"/>
</dbReference>
<dbReference type="OrthoDB" id="2690153at2759"/>
<dbReference type="InterPro" id="IPR003609">
    <property type="entry name" value="Pan_app"/>
</dbReference>
<feature type="compositionally biased region" description="Low complexity" evidence="1">
    <location>
        <begin position="759"/>
        <end position="769"/>
    </location>
</feature>
<evidence type="ECO:0000259" key="2">
    <source>
        <dbReference type="PROSITE" id="PS50948"/>
    </source>
</evidence>
<evidence type="ECO:0000313" key="3">
    <source>
        <dbReference type="EMBL" id="PNH07405.1"/>
    </source>
</evidence>
<reference evidence="3 4" key="1">
    <citation type="journal article" date="2017" name="Mol. Biol. Evol.">
        <title>The 4-celled Tetrabaena socialis nuclear genome reveals the essential components for genetic control of cell number at the origin of multicellularity in the volvocine lineage.</title>
        <authorList>
            <person name="Featherston J."/>
            <person name="Arakaki Y."/>
            <person name="Hanschen E.R."/>
            <person name="Ferris P.J."/>
            <person name="Michod R.E."/>
            <person name="Olson B.J.S.C."/>
            <person name="Nozaki H."/>
            <person name="Durand P.M."/>
        </authorList>
    </citation>
    <scope>NUCLEOTIDE SEQUENCE [LARGE SCALE GENOMIC DNA]</scope>
    <source>
        <strain evidence="3 4">NIES-571</strain>
    </source>
</reference>
<organism evidence="3 4">
    <name type="scientific">Tetrabaena socialis</name>
    <dbReference type="NCBI Taxonomy" id="47790"/>
    <lineage>
        <taxon>Eukaryota</taxon>
        <taxon>Viridiplantae</taxon>
        <taxon>Chlorophyta</taxon>
        <taxon>core chlorophytes</taxon>
        <taxon>Chlorophyceae</taxon>
        <taxon>CS clade</taxon>
        <taxon>Chlamydomonadales</taxon>
        <taxon>Tetrabaenaceae</taxon>
        <taxon>Tetrabaena</taxon>
    </lineage>
</organism>
<dbReference type="InterPro" id="IPR036188">
    <property type="entry name" value="FAD/NAD-bd_sf"/>
</dbReference>
<evidence type="ECO:0000313" key="4">
    <source>
        <dbReference type="Proteomes" id="UP000236333"/>
    </source>
</evidence>
<sequence length="826" mass="86887">MAPIPRYYLPSWVTGSTFGTITCPANSYASGVSLSDSGGEAYLTYVALSTCSSRSMGRPPSLGASTPIPQQLVQLSCTGGFDAIRGVQSASPSMQLAPMLVSLRCSTDGAWSSPGVGTGAGVYGNSSYSQERITVACPIGAVISGFKADATSSLVGRLYIMCTPADMSDTWVNPASYCPRAAGYDFLPSVSNSSLNTRATYTSANSSGLDAALAACNTDAQCFSVNVYANGGDSMDQAYGLQDGSYNAWQTQQPLEGAGDRCVGTLVKTPTAPRQFYCLSSVVLTGSVIDSYPITDTYECVVWCSTHSDCTAFSMSSPVAGDRPVCSVYSSAFSSAKNVSMSSTVTSSCWVAHDPWWPLLLAVMLLPRSDANEDCVYYLWSGTSNNVYCYLMSDPWFGSGSNGFINGPHPDASRTCVKTPMHRSQNGMAPTGTPSTYGSVCFAGIHLGGTPFLVSSSAKSSTQCARLCARHGCGHWSLLLSGACTLGPAGLFAALTLAEGGRRVVLLERGQPVEQRGRDIGALFVRRRLNPDSNLCYGEGGAGTWSDGKLTTRIGRNADPALVDFGAPESILVAGKPHLGTDALVRILKRFRAHLQAAGVDVRFGAAVEGLLVQQGRCEGVTLAGGEELRASAVVLAVGHSARPLYRTLAAEGVALSAKPFALGFRIEHPQALIDEIQYGAEDAEGVMRGKGRLPVADYTLAVEVMDRLSGNDSSSSRSWGGVQGREEVVRAAASQAPGIAPPTDGDDGASDDSASRVQQQQQQQQQQQYAPQGRGQEEDSDKRGVYSFCMCPGGQIVPTSTSEQELCINGMSFRGLEKAMGLTEV</sequence>
<protein>
    <recommendedName>
        <fullName evidence="2">Apple domain-containing protein</fullName>
    </recommendedName>
</protein>
<comment type="caution">
    <text evidence="3">The sequence shown here is derived from an EMBL/GenBank/DDBJ whole genome shotgun (WGS) entry which is preliminary data.</text>
</comment>
<feature type="region of interest" description="Disordered" evidence="1">
    <location>
        <begin position="731"/>
        <end position="782"/>
    </location>
</feature>
<dbReference type="PANTHER" id="PTHR42842">
    <property type="entry name" value="FAD/NAD(P)-BINDING OXIDOREDUCTASE"/>
    <property type="match status" value="1"/>
</dbReference>
<gene>
    <name evidence="3" type="ORF">TSOC_006143</name>
</gene>
<dbReference type="Proteomes" id="UP000236333">
    <property type="component" value="Unassembled WGS sequence"/>
</dbReference>
<dbReference type="EMBL" id="PGGS01000182">
    <property type="protein sequence ID" value="PNH07405.1"/>
    <property type="molecule type" value="Genomic_DNA"/>
</dbReference>
<dbReference type="InterPro" id="IPR049516">
    <property type="entry name" value="FAD-depend_C"/>
</dbReference>
<dbReference type="Pfam" id="PF21688">
    <property type="entry name" value="FAD-depend_C"/>
    <property type="match status" value="2"/>
</dbReference>
<name>A0A2J8A4H3_9CHLO</name>
<evidence type="ECO:0000256" key="1">
    <source>
        <dbReference type="SAM" id="MobiDB-lite"/>
    </source>
</evidence>
<dbReference type="Gene3D" id="3.50.50.60">
    <property type="entry name" value="FAD/NAD(P)-binding domain"/>
    <property type="match status" value="1"/>
</dbReference>
<dbReference type="AlphaFoldDB" id="A0A2J8A4H3"/>
<dbReference type="InterPro" id="IPR028348">
    <property type="entry name" value="FAD-binding_protein"/>
</dbReference>
<dbReference type="PANTHER" id="PTHR42842:SF3">
    <property type="entry name" value="FAD_NAD(P)-BINDING OXIDOREDUCTASE FAMILY PROTEIN"/>
    <property type="match status" value="1"/>
</dbReference>
<feature type="domain" description="Apple" evidence="2">
    <location>
        <begin position="262"/>
        <end position="349"/>
    </location>
</feature>